<dbReference type="Proteomes" id="UP000265520">
    <property type="component" value="Unassembled WGS sequence"/>
</dbReference>
<dbReference type="EMBL" id="LXQA011222131">
    <property type="protein sequence ID" value="MCI89545.1"/>
    <property type="molecule type" value="Genomic_DNA"/>
</dbReference>
<proteinExistence type="predicted"/>
<protein>
    <submittedName>
        <fullName evidence="1">Uncharacterized protein</fullName>
    </submittedName>
</protein>
<comment type="caution">
    <text evidence="1">The sequence shown here is derived from an EMBL/GenBank/DDBJ whole genome shotgun (WGS) entry which is preliminary data.</text>
</comment>
<dbReference type="AlphaFoldDB" id="A0A392VS72"/>
<sequence length="28" mass="3279">MLLRRKHVGGAGRRKLRVLDQYPKLTDT</sequence>
<name>A0A392VS72_9FABA</name>
<feature type="non-terminal residue" evidence="1">
    <location>
        <position position="28"/>
    </location>
</feature>
<evidence type="ECO:0000313" key="1">
    <source>
        <dbReference type="EMBL" id="MCI89545.1"/>
    </source>
</evidence>
<organism evidence="1 2">
    <name type="scientific">Trifolium medium</name>
    <dbReference type="NCBI Taxonomy" id="97028"/>
    <lineage>
        <taxon>Eukaryota</taxon>
        <taxon>Viridiplantae</taxon>
        <taxon>Streptophyta</taxon>
        <taxon>Embryophyta</taxon>
        <taxon>Tracheophyta</taxon>
        <taxon>Spermatophyta</taxon>
        <taxon>Magnoliopsida</taxon>
        <taxon>eudicotyledons</taxon>
        <taxon>Gunneridae</taxon>
        <taxon>Pentapetalae</taxon>
        <taxon>rosids</taxon>
        <taxon>fabids</taxon>
        <taxon>Fabales</taxon>
        <taxon>Fabaceae</taxon>
        <taxon>Papilionoideae</taxon>
        <taxon>50 kb inversion clade</taxon>
        <taxon>NPAAA clade</taxon>
        <taxon>Hologalegina</taxon>
        <taxon>IRL clade</taxon>
        <taxon>Trifolieae</taxon>
        <taxon>Trifolium</taxon>
    </lineage>
</organism>
<reference evidence="1 2" key="1">
    <citation type="journal article" date="2018" name="Front. Plant Sci.">
        <title>Red Clover (Trifolium pratense) and Zigzag Clover (T. medium) - A Picture of Genomic Similarities and Differences.</title>
        <authorList>
            <person name="Dluhosova J."/>
            <person name="Istvanek J."/>
            <person name="Nedelnik J."/>
            <person name="Repkova J."/>
        </authorList>
    </citation>
    <scope>NUCLEOTIDE SEQUENCE [LARGE SCALE GENOMIC DNA]</scope>
    <source>
        <strain evidence="2">cv. 10/8</strain>
        <tissue evidence="1">Leaf</tissue>
    </source>
</reference>
<evidence type="ECO:0000313" key="2">
    <source>
        <dbReference type="Proteomes" id="UP000265520"/>
    </source>
</evidence>
<keyword evidence="2" id="KW-1185">Reference proteome</keyword>
<accession>A0A392VS72</accession>